<dbReference type="RefSeq" id="WP_321562327.1">
    <property type="nucleotide sequence ID" value="NZ_CP139558.1"/>
</dbReference>
<proteinExistence type="predicted"/>
<dbReference type="Proteomes" id="UP001324380">
    <property type="component" value="Chromosome"/>
</dbReference>
<dbReference type="InterPro" id="IPR009057">
    <property type="entry name" value="Homeodomain-like_sf"/>
</dbReference>
<evidence type="ECO:0000313" key="5">
    <source>
        <dbReference type="EMBL" id="WPU93175.1"/>
    </source>
</evidence>
<protein>
    <submittedName>
        <fullName evidence="5">Helix-turn-helix domain-containing protein</fullName>
    </submittedName>
</protein>
<reference evidence="5 6" key="1">
    <citation type="submission" date="2023-11" db="EMBL/GenBank/DDBJ databases">
        <title>Analysis of the Genomes of Mucilaginibacter gossypii cycad 4 and M. sabulilitoris SNA2: microbes with the potential for plant growth promotion.</title>
        <authorList>
            <person name="Hirsch A.M."/>
            <person name="Humm E."/>
            <person name="Rubbi M."/>
            <person name="Del Vecchio G."/>
            <person name="Ha S.M."/>
            <person name="Pellegrini M."/>
            <person name="Gunsalus R.P."/>
        </authorList>
    </citation>
    <scope>NUCLEOTIDE SEQUENCE [LARGE SCALE GENOMIC DNA]</scope>
    <source>
        <strain evidence="5 6">SNA2</strain>
    </source>
</reference>
<feature type="domain" description="HTH araC/xylS-type" evidence="4">
    <location>
        <begin position="181"/>
        <end position="279"/>
    </location>
</feature>
<evidence type="ECO:0000313" key="6">
    <source>
        <dbReference type="Proteomes" id="UP001324380"/>
    </source>
</evidence>
<dbReference type="Gene3D" id="1.10.10.60">
    <property type="entry name" value="Homeodomain-like"/>
    <property type="match status" value="1"/>
</dbReference>
<keyword evidence="3" id="KW-0804">Transcription</keyword>
<keyword evidence="2" id="KW-0238">DNA-binding</keyword>
<name>A0ABZ0TPS5_9SPHI</name>
<dbReference type="PRINTS" id="PR00032">
    <property type="entry name" value="HTHARAC"/>
</dbReference>
<dbReference type="SUPFAM" id="SSF46689">
    <property type="entry name" value="Homeodomain-like"/>
    <property type="match status" value="1"/>
</dbReference>
<accession>A0ABZ0TPS5</accession>
<gene>
    <name evidence="5" type="ORF">SNE25_28045</name>
</gene>
<evidence type="ECO:0000256" key="2">
    <source>
        <dbReference type="ARBA" id="ARBA00023125"/>
    </source>
</evidence>
<evidence type="ECO:0000259" key="4">
    <source>
        <dbReference type="PROSITE" id="PS01124"/>
    </source>
</evidence>
<dbReference type="PANTHER" id="PTHR43280:SF32">
    <property type="entry name" value="TRANSCRIPTIONAL REGULATORY PROTEIN"/>
    <property type="match status" value="1"/>
</dbReference>
<dbReference type="InterPro" id="IPR018060">
    <property type="entry name" value="HTH_AraC"/>
</dbReference>
<evidence type="ECO:0000256" key="1">
    <source>
        <dbReference type="ARBA" id="ARBA00023015"/>
    </source>
</evidence>
<organism evidence="5 6">
    <name type="scientific">Mucilaginibacter sabulilitoris</name>
    <dbReference type="NCBI Taxonomy" id="1173583"/>
    <lineage>
        <taxon>Bacteria</taxon>
        <taxon>Pseudomonadati</taxon>
        <taxon>Bacteroidota</taxon>
        <taxon>Sphingobacteriia</taxon>
        <taxon>Sphingobacteriales</taxon>
        <taxon>Sphingobacteriaceae</taxon>
        <taxon>Mucilaginibacter</taxon>
    </lineage>
</organism>
<evidence type="ECO:0000256" key="3">
    <source>
        <dbReference type="ARBA" id="ARBA00023163"/>
    </source>
</evidence>
<dbReference type="EMBL" id="CP139558">
    <property type="protein sequence ID" value="WPU93175.1"/>
    <property type="molecule type" value="Genomic_DNA"/>
</dbReference>
<dbReference type="Pfam" id="PF12833">
    <property type="entry name" value="HTH_18"/>
    <property type="match status" value="1"/>
</dbReference>
<keyword evidence="6" id="KW-1185">Reference proteome</keyword>
<dbReference type="PROSITE" id="PS01124">
    <property type="entry name" value="HTH_ARAC_FAMILY_2"/>
    <property type="match status" value="1"/>
</dbReference>
<dbReference type="SMART" id="SM00342">
    <property type="entry name" value="HTH_ARAC"/>
    <property type="match status" value="1"/>
</dbReference>
<dbReference type="InterPro" id="IPR020449">
    <property type="entry name" value="Tscrpt_reg_AraC-type_HTH"/>
</dbReference>
<dbReference type="PANTHER" id="PTHR43280">
    <property type="entry name" value="ARAC-FAMILY TRANSCRIPTIONAL REGULATOR"/>
    <property type="match status" value="1"/>
</dbReference>
<sequence length="283" mass="33489">MIRQFNHRQSNAQFRLVYNENNFDRIFYGKDREDKLLTIAWNRGEAQQVNIDSVLYNFPANTVLCLMASETFHFENPSAIVAWQFDREFYCIVDHDKEVSCAGFLFFGSSEKMLVSLAERNQKQIELLLEIFRDEFETADFIQGEMMLVLLKRLIIIVTRLAREQYIAEKELTGDKLDLVRKYSVLVENHFRKQHQVKFYAEKLYKSPKTLSNVFALYNHKSPVQVIQERILTEAKRLLLYTEKTSKEIAYELGFEDAGHFSKFFKKHSGFVPTDYKRYIPLN</sequence>
<keyword evidence="1" id="KW-0805">Transcription regulation</keyword>